<proteinExistence type="predicted"/>
<accession>A0ABW9DC25</accession>
<protein>
    <recommendedName>
        <fullName evidence="3">Helix-turn-helix</fullName>
    </recommendedName>
</protein>
<gene>
    <name evidence="1" type="ORF">PQQ68_20190</name>
</gene>
<dbReference type="Proteomes" id="UP001629367">
    <property type="component" value="Unassembled WGS sequence"/>
</dbReference>
<organism evidence="1 2">
    <name type="scientific">Paraburkholderia dilworthii</name>
    <dbReference type="NCBI Taxonomy" id="948106"/>
    <lineage>
        <taxon>Bacteria</taxon>
        <taxon>Pseudomonadati</taxon>
        <taxon>Pseudomonadota</taxon>
        <taxon>Betaproteobacteria</taxon>
        <taxon>Burkholderiales</taxon>
        <taxon>Burkholderiaceae</taxon>
        <taxon>Paraburkholderia</taxon>
    </lineage>
</organism>
<sequence>MNRQHPTFLDATLACLDKEKGNLRAIAQLTGVPYSTLAKISARTVTDPRVSTVQALHDYFAGRSEQPPSADRGRPTH</sequence>
<dbReference type="EMBL" id="JAQQBZ010000014">
    <property type="protein sequence ID" value="MFM0595347.1"/>
    <property type="molecule type" value="Genomic_DNA"/>
</dbReference>
<dbReference type="RefSeq" id="WP_408214728.1">
    <property type="nucleotide sequence ID" value="NZ_JAQQBZ010000014.1"/>
</dbReference>
<keyword evidence="2" id="KW-1185">Reference proteome</keyword>
<name>A0ABW9DC25_9BURK</name>
<evidence type="ECO:0008006" key="3">
    <source>
        <dbReference type="Google" id="ProtNLM"/>
    </source>
</evidence>
<reference evidence="1 2" key="1">
    <citation type="journal article" date="2024" name="Chem. Sci.">
        <title>Discovery of megapolipeptins by genome mining of a Burkholderiales bacteria collection.</title>
        <authorList>
            <person name="Paulo B.S."/>
            <person name="Recchia M.J.J."/>
            <person name="Lee S."/>
            <person name="Fergusson C.H."/>
            <person name="Romanowski S.B."/>
            <person name="Hernandez A."/>
            <person name="Krull N."/>
            <person name="Liu D.Y."/>
            <person name="Cavanagh H."/>
            <person name="Bos A."/>
            <person name="Gray C.A."/>
            <person name="Murphy B.T."/>
            <person name="Linington R.G."/>
            <person name="Eustaquio A.S."/>
        </authorList>
    </citation>
    <scope>NUCLEOTIDE SEQUENCE [LARGE SCALE GENOMIC DNA]</scope>
    <source>
        <strain evidence="1 2">RL17-335-BIF-A</strain>
    </source>
</reference>
<comment type="caution">
    <text evidence="1">The sequence shown here is derived from an EMBL/GenBank/DDBJ whole genome shotgun (WGS) entry which is preliminary data.</text>
</comment>
<evidence type="ECO:0000313" key="2">
    <source>
        <dbReference type="Proteomes" id="UP001629367"/>
    </source>
</evidence>
<evidence type="ECO:0000313" key="1">
    <source>
        <dbReference type="EMBL" id="MFM0595347.1"/>
    </source>
</evidence>